<dbReference type="HOGENOM" id="CLU_2676845_0_0_11"/>
<feature type="non-terminal residue" evidence="1">
    <location>
        <position position="1"/>
    </location>
</feature>
<dbReference type="AlphaFoldDB" id="S4GV66"/>
<sequence>FSRYALSEKVGRRPCLFPFLVKWETRARTLARVCSLFWCFGKQEQEHLPAFVPIFGVSVNKRGIKEKAHCRDLS</sequence>
<name>S4GV66_GARVA</name>
<proteinExistence type="predicted"/>
<accession>S4GV66</accession>
<comment type="caution">
    <text evidence="1">The sequence shown here is derived from an EMBL/GenBank/DDBJ whole genome shotgun (WGS) entry which is preliminary data.</text>
</comment>
<dbReference type="RefSeq" id="WP_016813806.1">
    <property type="nucleotide sequence ID" value="NZ_KE347219.1"/>
</dbReference>
<dbReference type="Proteomes" id="UP000014521">
    <property type="component" value="Unassembled WGS sequence"/>
</dbReference>
<protein>
    <submittedName>
        <fullName evidence="1">Uncharacterized protein</fullName>
    </submittedName>
</protein>
<gene>
    <name evidence="1" type="ORF">HMPREF1581_01141</name>
</gene>
<evidence type="ECO:0000313" key="1">
    <source>
        <dbReference type="EMBL" id="EPI46090.1"/>
    </source>
</evidence>
<dbReference type="EMBL" id="ATJJ01000091">
    <property type="protein sequence ID" value="EPI46090.1"/>
    <property type="molecule type" value="Genomic_DNA"/>
</dbReference>
<organism evidence="1 2">
    <name type="scientific">Gardnerella vaginalis JCP8108</name>
    <dbReference type="NCBI Taxonomy" id="1261066"/>
    <lineage>
        <taxon>Bacteria</taxon>
        <taxon>Bacillati</taxon>
        <taxon>Actinomycetota</taxon>
        <taxon>Actinomycetes</taxon>
        <taxon>Bifidobacteriales</taxon>
        <taxon>Bifidobacteriaceae</taxon>
        <taxon>Gardnerella</taxon>
    </lineage>
</organism>
<reference evidence="1 2" key="1">
    <citation type="submission" date="2013-06" db="EMBL/GenBank/DDBJ databases">
        <authorList>
            <person name="Weinstock G."/>
            <person name="Sodergren E."/>
            <person name="Lobos E.A."/>
            <person name="Fulton L."/>
            <person name="Fulton R."/>
            <person name="Courtney L."/>
            <person name="Fronick C."/>
            <person name="O'Laughlin M."/>
            <person name="Godfrey J."/>
            <person name="Wilson R.M."/>
            <person name="Miner T."/>
            <person name="Farmer C."/>
            <person name="Delehaunty K."/>
            <person name="Cordes M."/>
            <person name="Minx P."/>
            <person name="Tomlinson C."/>
            <person name="Chen J."/>
            <person name="Wollam A."/>
            <person name="Pepin K.H."/>
            <person name="Bhonagiri V."/>
            <person name="Zhang X."/>
            <person name="Warren W."/>
            <person name="Mitreva M."/>
            <person name="Mardis E.R."/>
            <person name="Wilson R.K."/>
        </authorList>
    </citation>
    <scope>NUCLEOTIDE SEQUENCE [LARGE SCALE GENOMIC DNA]</scope>
    <source>
        <strain evidence="1 2">JCP8108</strain>
    </source>
</reference>
<evidence type="ECO:0000313" key="2">
    <source>
        <dbReference type="Proteomes" id="UP000014521"/>
    </source>
</evidence>